<dbReference type="RefSeq" id="WP_016969735.1">
    <property type="nucleotide sequence ID" value="NZ_CP020369.1"/>
</dbReference>
<proteinExistence type="predicted"/>
<dbReference type="CDD" id="cd02947">
    <property type="entry name" value="TRX_family"/>
    <property type="match status" value="1"/>
</dbReference>
<dbReference type="AlphaFoldDB" id="A0A7Y8AMP9"/>
<gene>
    <name evidence="3" type="ORF">HX787_13795</name>
</gene>
<feature type="region of interest" description="Disordered" evidence="1">
    <location>
        <begin position="112"/>
        <end position="134"/>
    </location>
</feature>
<evidence type="ECO:0000256" key="1">
    <source>
        <dbReference type="SAM" id="MobiDB-lite"/>
    </source>
</evidence>
<dbReference type="GeneID" id="55848115"/>
<comment type="caution">
    <text evidence="3">The sequence shown here is derived from an EMBL/GenBank/DDBJ whole genome shotgun (WGS) entry which is preliminary data.</text>
</comment>
<evidence type="ECO:0000313" key="4">
    <source>
        <dbReference type="Proteomes" id="UP000549134"/>
    </source>
</evidence>
<accession>A0A7Y8AMP9</accession>
<dbReference type="InterPro" id="IPR013766">
    <property type="entry name" value="Thioredoxin_domain"/>
</dbReference>
<feature type="domain" description="Thioredoxin" evidence="2">
    <location>
        <begin position="10"/>
        <end position="90"/>
    </location>
</feature>
<dbReference type="Pfam" id="PF00085">
    <property type="entry name" value="Thioredoxin"/>
    <property type="match status" value="1"/>
</dbReference>
<dbReference type="Gene3D" id="3.40.30.10">
    <property type="entry name" value="Glutaredoxin"/>
    <property type="match status" value="1"/>
</dbReference>
<evidence type="ECO:0000259" key="2">
    <source>
        <dbReference type="Pfam" id="PF00085"/>
    </source>
</evidence>
<dbReference type="SUPFAM" id="SSF52833">
    <property type="entry name" value="Thioredoxin-like"/>
    <property type="match status" value="1"/>
</dbReference>
<dbReference type="Proteomes" id="UP000549134">
    <property type="component" value="Unassembled WGS sequence"/>
</dbReference>
<dbReference type="EMBL" id="JACAQK010000010">
    <property type="protein sequence ID" value="NWD36923.1"/>
    <property type="molecule type" value="Genomic_DNA"/>
</dbReference>
<protein>
    <submittedName>
        <fullName evidence="3">Thioredoxin family protein</fullName>
    </submittedName>
</protein>
<dbReference type="InterPro" id="IPR036249">
    <property type="entry name" value="Thioredoxin-like_sf"/>
</dbReference>
<reference evidence="3 4" key="1">
    <citation type="submission" date="2020-04" db="EMBL/GenBank/DDBJ databases">
        <title>Molecular characterization of pseudomonads from Agaricus bisporus reveal novel blotch 2 pathogens in Western Europe.</title>
        <authorList>
            <person name="Taparia T."/>
            <person name="Krijger M."/>
            <person name="Haynes E."/>
            <person name="Elpinstone J.G."/>
            <person name="Noble R."/>
            <person name="Van Der Wolf J."/>
        </authorList>
    </citation>
    <scope>NUCLEOTIDE SEQUENCE [LARGE SCALE GENOMIC DNA]</scope>
    <source>
        <strain evidence="3 4">IPO3746</strain>
    </source>
</reference>
<name>A0A7Y8AMP9_PSETO</name>
<organism evidence="3 4">
    <name type="scientific">Pseudomonas tolaasii</name>
    <dbReference type="NCBI Taxonomy" id="29442"/>
    <lineage>
        <taxon>Bacteria</taxon>
        <taxon>Pseudomonadati</taxon>
        <taxon>Pseudomonadota</taxon>
        <taxon>Gammaproteobacteria</taxon>
        <taxon>Pseudomonadales</taxon>
        <taxon>Pseudomonadaceae</taxon>
        <taxon>Pseudomonas</taxon>
    </lineage>
</organism>
<evidence type="ECO:0000313" key="3">
    <source>
        <dbReference type="EMBL" id="NWD36923.1"/>
    </source>
</evidence>
<sequence length="134" mass="15126">MNEMQTAAENFERYQSALKKDLPVIVVFKSLHCQLCKELDPCFNRIAEQYADQVASFIFDTEYIPRVDGVEGTPTLKVFINGKEVESLLGIGLPGDEQKAVLEDVFDEYANTETPSQDNFHQHRQTGQDLGSSH</sequence>